<proteinExistence type="predicted"/>
<sequence length="76" mass="8630">MKAMSMASIITKEIKFNGGGPYTYRQVGEFQRKFNTSAHPNPDELPSYGQLFMVEADEACGIRYNIMKQLNKGICY</sequence>
<comment type="caution">
    <text evidence="1">The sequence shown here is derived from an EMBL/GenBank/DDBJ whole genome shotgun (WGS) entry which is preliminary data.</text>
</comment>
<organism evidence="1 2">
    <name type="scientific">Bursaphelenchus okinawaensis</name>
    <dbReference type="NCBI Taxonomy" id="465554"/>
    <lineage>
        <taxon>Eukaryota</taxon>
        <taxon>Metazoa</taxon>
        <taxon>Ecdysozoa</taxon>
        <taxon>Nematoda</taxon>
        <taxon>Chromadorea</taxon>
        <taxon>Rhabditida</taxon>
        <taxon>Tylenchina</taxon>
        <taxon>Tylenchomorpha</taxon>
        <taxon>Aphelenchoidea</taxon>
        <taxon>Aphelenchoididae</taxon>
        <taxon>Bursaphelenchus</taxon>
    </lineage>
</organism>
<dbReference type="OrthoDB" id="7696245at2759"/>
<gene>
    <name evidence="1" type="ORF">BOKJ2_LOCUS7031</name>
</gene>
<dbReference type="EMBL" id="CAJFDH010000003">
    <property type="protein sequence ID" value="CAD5217325.1"/>
    <property type="molecule type" value="Genomic_DNA"/>
</dbReference>
<evidence type="ECO:0000313" key="1">
    <source>
        <dbReference type="EMBL" id="CAD5217325.1"/>
    </source>
</evidence>
<accession>A0A811KPA7</accession>
<dbReference type="Proteomes" id="UP000783686">
    <property type="component" value="Unassembled WGS sequence"/>
</dbReference>
<dbReference type="EMBL" id="CAJFCW020000003">
    <property type="protein sequence ID" value="CAG9107555.1"/>
    <property type="molecule type" value="Genomic_DNA"/>
</dbReference>
<name>A0A811KPA7_9BILA</name>
<keyword evidence="2" id="KW-1185">Reference proteome</keyword>
<protein>
    <submittedName>
        <fullName evidence="1">Uncharacterized protein</fullName>
    </submittedName>
</protein>
<reference evidence="1" key="1">
    <citation type="submission" date="2020-09" db="EMBL/GenBank/DDBJ databases">
        <authorList>
            <person name="Kikuchi T."/>
        </authorList>
    </citation>
    <scope>NUCLEOTIDE SEQUENCE</scope>
    <source>
        <strain evidence="1">SH1</strain>
    </source>
</reference>
<dbReference type="AlphaFoldDB" id="A0A811KPA7"/>
<evidence type="ECO:0000313" key="2">
    <source>
        <dbReference type="Proteomes" id="UP000614601"/>
    </source>
</evidence>
<dbReference type="Proteomes" id="UP000614601">
    <property type="component" value="Unassembled WGS sequence"/>
</dbReference>